<keyword evidence="3" id="KW-1185">Reference proteome</keyword>
<dbReference type="Proteomes" id="UP001226434">
    <property type="component" value="Unassembled WGS sequence"/>
</dbReference>
<proteinExistence type="predicted"/>
<sequence length="202" mass="22491">MKKAFLSTKRSYKIIRNHVVTGFIFLMPVLIAIAVLGKFWNQLLALGKKVSRFLYIDTVLGAAGDAIIAVILLLLFCVIAGFLVKLSIFKRMSDWLDEKLARFIPGYNDLRKETEKNIGVAPKAPKEEVFATCMIQTQGYWMPAYLIDVADNGDATVFIPMAPTYSTGQVAIISENSYKKLQIDSKALNEYLVKFGKGIAIA</sequence>
<keyword evidence="1" id="KW-0472">Membrane</keyword>
<evidence type="ECO:0000313" key="3">
    <source>
        <dbReference type="Proteomes" id="UP001226434"/>
    </source>
</evidence>
<name>A0ABT6R9L8_9BACT</name>
<gene>
    <name evidence="2" type="ORF">QJ048_05685</name>
</gene>
<dbReference type="EMBL" id="JASBRG010000003">
    <property type="protein sequence ID" value="MDI3319253.1"/>
    <property type="molecule type" value="Genomic_DNA"/>
</dbReference>
<comment type="caution">
    <text evidence="2">The sequence shown here is derived from an EMBL/GenBank/DDBJ whole genome shotgun (WGS) entry which is preliminary data.</text>
</comment>
<dbReference type="RefSeq" id="WP_282333367.1">
    <property type="nucleotide sequence ID" value="NZ_JASBRG010000003.1"/>
</dbReference>
<keyword evidence="1" id="KW-1133">Transmembrane helix</keyword>
<accession>A0ABT6R9L8</accession>
<evidence type="ECO:0008006" key="4">
    <source>
        <dbReference type="Google" id="ProtNLM"/>
    </source>
</evidence>
<feature type="transmembrane region" description="Helical" evidence="1">
    <location>
        <begin position="60"/>
        <end position="84"/>
    </location>
</feature>
<reference evidence="2 3" key="1">
    <citation type="submission" date="2023-05" db="EMBL/GenBank/DDBJ databases">
        <title>Genome sequence of Pinibacter sp. MAH-24.</title>
        <authorList>
            <person name="Huq M.A."/>
        </authorList>
    </citation>
    <scope>NUCLEOTIDE SEQUENCE [LARGE SCALE GENOMIC DNA]</scope>
    <source>
        <strain evidence="2 3">MAH-24</strain>
    </source>
</reference>
<organism evidence="2 3">
    <name type="scientific">Pinibacter soli</name>
    <dbReference type="NCBI Taxonomy" id="3044211"/>
    <lineage>
        <taxon>Bacteria</taxon>
        <taxon>Pseudomonadati</taxon>
        <taxon>Bacteroidota</taxon>
        <taxon>Chitinophagia</taxon>
        <taxon>Chitinophagales</taxon>
        <taxon>Chitinophagaceae</taxon>
        <taxon>Pinibacter</taxon>
    </lineage>
</organism>
<keyword evidence="1" id="KW-0812">Transmembrane</keyword>
<evidence type="ECO:0000313" key="2">
    <source>
        <dbReference type="EMBL" id="MDI3319253.1"/>
    </source>
</evidence>
<feature type="transmembrane region" description="Helical" evidence="1">
    <location>
        <begin position="20"/>
        <end position="40"/>
    </location>
</feature>
<protein>
    <recommendedName>
        <fullName evidence="4">DUF502 domain-containing protein</fullName>
    </recommendedName>
</protein>
<evidence type="ECO:0000256" key="1">
    <source>
        <dbReference type="SAM" id="Phobius"/>
    </source>
</evidence>